<reference evidence="5 6" key="1">
    <citation type="submission" date="2020-08" db="EMBL/GenBank/DDBJ databases">
        <title>Genome public.</title>
        <authorList>
            <person name="Liu C."/>
            <person name="Sun Q."/>
        </authorList>
    </citation>
    <scope>NUCLEOTIDE SEQUENCE [LARGE SCALE GENOMIC DNA]</scope>
    <source>
        <strain evidence="5 6">NSJ-43</strain>
    </source>
</reference>
<dbReference type="InterPro" id="IPR050399">
    <property type="entry name" value="HPr"/>
</dbReference>
<protein>
    <recommendedName>
        <fullName evidence="2">Phosphocarrier protein HPr</fullName>
    </recommendedName>
</protein>
<evidence type="ECO:0000313" key="5">
    <source>
        <dbReference type="EMBL" id="MBC5679988.1"/>
    </source>
</evidence>
<dbReference type="PRINTS" id="PR00107">
    <property type="entry name" value="PHOSPHOCPHPR"/>
</dbReference>
<evidence type="ECO:0000256" key="2">
    <source>
        <dbReference type="ARBA" id="ARBA00020422"/>
    </source>
</evidence>
<dbReference type="NCBIfam" id="TIGR01003">
    <property type="entry name" value="PTS_HPr_family"/>
    <property type="match status" value="1"/>
</dbReference>
<dbReference type="PANTHER" id="PTHR33705">
    <property type="entry name" value="PHOSPHOCARRIER PROTEIN HPR"/>
    <property type="match status" value="1"/>
</dbReference>
<evidence type="ECO:0000256" key="1">
    <source>
        <dbReference type="ARBA" id="ARBA00003681"/>
    </source>
</evidence>
<keyword evidence="3" id="KW-0813">Transport</keyword>
<evidence type="ECO:0000313" key="6">
    <source>
        <dbReference type="Proteomes" id="UP000628463"/>
    </source>
</evidence>
<dbReference type="SUPFAM" id="SSF55594">
    <property type="entry name" value="HPr-like"/>
    <property type="match status" value="1"/>
</dbReference>
<gene>
    <name evidence="5" type="ORF">H8S01_03295</name>
</gene>
<dbReference type="InterPro" id="IPR000032">
    <property type="entry name" value="HPr-like"/>
</dbReference>
<comment type="caution">
    <text evidence="5">The sequence shown here is derived from an EMBL/GenBank/DDBJ whole genome shotgun (WGS) entry which is preliminary data.</text>
</comment>
<accession>A0ABR7FXR6</accession>
<proteinExistence type="predicted"/>
<dbReference type="RefSeq" id="WP_021865418.1">
    <property type="nucleotide sequence ID" value="NZ_JACOPD010000002.1"/>
</dbReference>
<keyword evidence="3" id="KW-0762">Sugar transport</keyword>
<dbReference type="InterPro" id="IPR035895">
    <property type="entry name" value="HPr-like_sf"/>
</dbReference>
<keyword evidence="6" id="KW-1185">Reference proteome</keyword>
<dbReference type="PROSITE" id="PS51350">
    <property type="entry name" value="PTS_HPR_DOM"/>
    <property type="match status" value="1"/>
</dbReference>
<dbReference type="Proteomes" id="UP000628463">
    <property type="component" value="Unassembled WGS sequence"/>
</dbReference>
<organism evidence="5 6">
    <name type="scientific">Lachnospira hominis</name>
    <name type="common">ex Liu et al. 2021</name>
    <dbReference type="NCBI Taxonomy" id="2763051"/>
    <lineage>
        <taxon>Bacteria</taxon>
        <taxon>Bacillati</taxon>
        <taxon>Bacillota</taxon>
        <taxon>Clostridia</taxon>
        <taxon>Lachnospirales</taxon>
        <taxon>Lachnospiraceae</taxon>
        <taxon>Lachnospira</taxon>
    </lineage>
</organism>
<name>A0ABR7FXR6_9FIRM</name>
<evidence type="ECO:0000256" key="3">
    <source>
        <dbReference type="ARBA" id="ARBA00022597"/>
    </source>
</evidence>
<sequence>MIAMVEVADINNAYGNPVAELVQTACRFDSHITVSNDGKYINAKSLMGMMAFGLKKGMQVEISADGADETQAVETIKNFLACK</sequence>
<dbReference type="EMBL" id="JACOPD010000002">
    <property type="protein sequence ID" value="MBC5679988.1"/>
    <property type="molecule type" value="Genomic_DNA"/>
</dbReference>
<dbReference type="PANTHER" id="PTHR33705:SF1">
    <property type="entry name" value="PHOSPHOCARRIER PROTEIN HPR"/>
    <property type="match status" value="1"/>
</dbReference>
<dbReference type="Pfam" id="PF00381">
    <property type="entry name" value="PTS-HPr"/>
    <property type="match status" value="1"/>
</dbReference>
<evidence type="ECO:0000259" key="4">
    <source>
        <dbReference type="PROSITE" id="PS51350"/>
    </source>
</evidence>
<comment type="function">
    <text evidence="1">General (non sugar-specific) component of the phosphoenolpyruvate-dependent sugar phosphotransferase system (sugar PTS). This major carbohydrate active-transport system catalyzes the phosphorylation of incoming sugar substrates concomitantly with their translocation across the cell membrane. The phosphoryl group from phosphoenolpyruvate (PEP) is transferred to the phosphoryl carrier protein HPr by enzyme I. Phospho-HPr then transfers it to the PTS EIIA domain.</text>
</comment>
<dbReference type="Gene3D" id="3.30.1340.10">
    <property type="entry name" value="HPr-like"/>
    <property type="match status" value="1"/>
</dbReference>
<feature type="domain" description="HPr" evidence="4">
    <location>
        <begin position="1"/>
        <end position="83"/>
    </location>
</feature>